<comment type="cofactor">
    <cofactor evidence="4">
        <name>Mg(2+)</name>
        <dbReference type="ChEBI" id="CHEBI:18420"/>
    </cofactor>
    <text evidence="4">Binds 2 magnesium ions per subunit.</text>
</comment>
<keyword evidence="4" id="KW-0479">Metal-binding</keyword>
<dbReference type="SUPFAM" id="SSF56672">
    <property type="entry name" value="DNA/RNA polymerases"/>
    <property type="match status" value="1"/>
</dbReference>
<comment type="subcellular location">
    <subcellularLocation>
        <location evidence="4">Cytoplasm</location>
    </subcellularLocation>
</comment>
<dbReference type="EMBL" id="FOBF01000008">
    <property type="protein sequence ID" value="SEL95864.1"/>
    <property type="molecule type" value="Genomic_DNA"/>
</dbReference>
<dbReference type="Gene3D" id="3.30.70.270">
    <property type="match status" value="1"/>
</dbReference>
<dbReference type="Pfam" id="PF00817">
    <property type="entry name" value="IMS"/>
    <property type="match status" value="1"/>
</dbReference>
<keyword evidence="4" id="KW-0548">Nucleotidyltransferase</keyword>
<evidence type="ECO:0000256" key="1">
    <source>
        <dbReference type="ARBA" id="ARBA00010945"/>
    </source>
</evidence>
<dbReference type="InterPro" id="IPR043502">
    <property type="entry name" value="DNA/RNA_pol_sf"/>
</dbReference>
<dbReference type="GO" id="GO:0009432">
    <property type="term" value="P:SOS response"/>
    <property type="evidence" value="ECO:0007669"/>
    <property type="project" value="TreeGrafter"/>
</dbReference>
<dbReference type="GO" id="GO:0000287">
    <property type="term" value="F:magnesium ion binding"/>
    <property type="evidence" value="ECO:0007669"/>
    <property type="project" value="UniProtKB-UniRule"/>
</dbReference>
<dbReference type="InterPro" id="IPR017961">
    <property type="entry name" value="DNA_pol_Y-fam_little_finger"/>
</dbReference>
<dbReference type="GO" id="GO:0042276">
    <property type="term" value="P:error-prone translesion synthesis"/>
    <property type="evidence" value="ECO:0007669"/>
    <property type="project" value="TreeGrafter"/>
</dbReference>
<dbReference type="GO" id="GO:0003887">
    <property type="term" value="F:DNA-directed DNA polymerase activity"/>
    <property type="evidence" value="ECO:0007669"/>
    <property type="project" value="UniProtKB-UniRule"/>
</dbReference>
<feature type="domain" description="UmuC" evidence="5">
    <location>
        <begin position="54"/>
        <end position="233"/>
    </location>
</feature>
<comment type="subunit">
    <text evidence="4">Monomer.</text>
</comment>
<dbReference type="EC" id="2.7.7.7" evidence="4"/>
<keyword evidence="4" id="KW-0963">Cytoplasm</keyword>
<evidence type="ECO:0000313" key="6">
    <source>
        <dbReference type="EMBL" id="SEL95864.1"/>
    </source>
</evidence>
<dbReference type="Gene3D" id="1.10.150.20">
    <property type="entry name" value="5' to 3' exonuclease, C-terminal subdomain"/>
    <property type="match status" value="1"/>
</dbReference>
<dbReference type="Pfam" id="PF11799">
    <property type="entry name" value="IMS_C"/>
    <property type="match status" value="1"/>
</dbReference>
<keyword evidence="4" id="KW-0234">DNA repair</keyword>
<organism evidence="6 7">
    <name type="scientific">Nonomuraea pusilla</name>
    <dbReference type="NCBI Taxonomy" id="46177"/>
    <lineage>
        <taxon>Bacteria</taxon>
        <taxon>Bacillati</taxon>
        <taxon>Actinomycetota</taxon>
        <taxon>Actinomycetes</taxon>
        <taxon>Streptosporangiales</taxon>
        <taxon>Streptosporangiaceae</taxon>
        <taxon>Nonomuraea</taxon>
    </lineage>
</organism>
<evidence type="ECO:0000259" key="5">
    <source>
        <dbReference type="PROSITE" id="PS50173"/>
    </source>
</evidence>
<keyword evidence="4" id="KW-0235">DNA replication</keyword>
<evidence type="ECO:0000256" key="4">
    <source>
        <dbReference type="HAMAP-Rule" id="MF_01113"/>
    </source>
</evidence>
<dbReference type="GO" id="GO:0005829">
    <property type="term" value="C:cytosol"/>
    <property type="evidence" value="ECO:0007669"/>
    <property type="project" value="TreeGrafter"/>
</dbReference>
<dbReference type="PANTHER" id="PTHR11076:SF33">
    <property type="entry name" value="DNA POLYMERASE KAPPA"/>
    <property type="match status" value="1"/>
</dbReference>
<comment type="catalytic activity">
    <reaction evidence="3 4">
        <text>DNA(n) + a 2'-deoxyribonucleoside 5'-triphosphate = DNA(n+1) + diphosphate</text>
        <dbReference type="Rhea" id="RHEA:22508"/>
        <dbReference type="Rhea" id="RHEA-COMP:17339"/>
        <dbReference type="Rhea" id="RHEA-COMP:17340"/>
        <dbReference type="ChEBI" id="CHEBI:33019"/>
        <dbReference type="ChEBI" id="CHEBI:61560"/>
        <dbReference type="ChEBI" id="CHEBI:173112"/>
        <dbReference type="EC" id="2.7.7.7"/>
    </reaction>
</comment>
<dbReference type="NCBIfam" id="NF002883">
    <property type="entry name" value="PRK03352.1"/>
    <property type="match status" value="1"/>
</dbReference>
<protein>
    <recommendedName>
        <fullName evidence="4">DNA polymerase IV</fullName>
        <shortName evidence="4">Pol IV</shortName>
        <ecNumber evidence="4">2.7.7.7</ecNumber>
    </recommendedName>
</protein>
<dbReference type="InterPro" id="IPR043128">
    <property type="entry name" value="Rev_trsase/Diguanyl_cyclase"/>
</dbReference>
<proteinExistence type="inferred from homology"/>
<keyword evidence="4" id="KW-0460">Magnesium</keyword>
<dbReference type="Proteomes" id="UP000198953">
    <property type="component" value="Unassembled WGS sequence"/>
</dbReference>
<dbReference type="InterPro" id="IPR036775">
    <property type="entry name" value="DNA_pol_Y-fam_lit_finger_sf"/>
</dbReference>
<feature type="binding site" evidence="4">
    <location>
        <position position="156"/>
    </location>
    <ligand>
        <name>Mg(2+)</name>
        <dbReference type="ChEBI" id="CHEBI:18420"/>
    </ligand>
</feature>
<dbReference type="PROSITE" id="PS50173">
    <property type="entry name" value="UMUC"/>
    <property type="match status" value="1"/>
</dbReference>
<evidence type="ECO:0000256" key="2">
    <source>
        <dbReference type="ARBA" id="ARBA00025589"/>
    </source>
</evidence>
<evidence type="ECO:0000256" key="3">
    <source>
        <dbReference type="ARBA" id="ARBA00049244"/>
    </source>
</evidence>
<feature type="active site" evidence="4">
    <location>
        <position position="157"/>
    </location>
</feature>
<dbReference type="CDD" id="cd03586">
    <property type="entry name" value="PolY_Pol_IV_kappa"/>
    <property type="match status" value="1"/>
</dbReference>
<name>A0A1H7UGJ4_9ACTN</name>
<keyword evidence="4" id="KW-0808">Transferase</keyword>
<reference evidence="6 7" key="1">
    <citation type="submission" date="2016-10" db="EMBL/GenBank/DDBJ databases">
        <authorList>
            <person name="de Groot N.N."/>
        </authorList>
    </citation>
    <scope>NUCLEOTIDE SEQUENCE [LARGE SCALE GENOMIC DNA]</scope>
    <source>
        <strain evidence="6 7">DSM 43357</strain>
    </source>
</reference>
<dbReference type="Gene3D" id="3.30.1490.100">
    <property type="entry name" value="DNA polymerase, Y-family, little finger domain"/>
    <property type="match status" value="1"/>
</dbReference>
<feature type="site" description="Substrate discrimination" evidence="4">
    <location>
        <position position="63"/>
    </location>
</feature>
<comment type="similarity">
    <text evidence="1 4">Belongs to the DNA polymerase type-Y family.</text>
</comment>
<dbReference type="HAMAP" id="MF_01113">
    <property type="entry name" value="DNApol_IV"/>
    <property type="match status" value="1"/>
</dbReference>
<dbReference type="GO" id="GO:0006281">
    <property type="term" value="P:DNA repair"/>
    <property type="evidence" value="ECO:0007669"/>
    <property type="project" value="UniProtKB-UniRule"/>
</dbReference>
<dbReference type="InterPro" id="IPR022880">
    <property type="entry name" value="DNApol_IV"/>
</dbReference>
<accession>A0A1H7UGJ4</accession>
<gene>
    <name evidence="4" type="primary">dinB</name>
    <name evidence="6" type="ORF">SAMN05660976_03798</name>
</gene>
<keyword evidence="4" id="KW-0238">DNA-binding</keyword>
<comment type="function">
    <text evidence="2 4">Poorly processive, error-prone DNA polymerase involved in untargeted mutagenesis. Copies undamaged DNA at stalled replication forks, which arise in vivo from mismatched or misaligned primer ends. These misaligned primers can be extended by PolIV. Exhibits no 3'-5' exonuclease (proofreading) activity. May be involved in translesional synthesis, in conjunction with the beta clamp from PolIII.</text>
</comment>
<dbReference type="InterPro" id="IPR001126">
    <property type="entry name" value="UmuC"/>
</dbReference>
<dbReference type="OrthoDB" id="9808813at2"/>
<dbReference type="InterPro" id="IPR050116">
    <property type="entry name" value="DNA_polymerase-Y"/>
</dbReference>
<dbReference type="GO" id="GO:0006261">
    <property type="term" value="P:DNA-templated DNA replication"/>
    <property type="evidence" value="ECO:0007669"/>
    <property type="project" value="UniProtKB-UniRule"/>
</dbReference>
<keyword evidence="4" id="KW-0515">Mutator protein</keyword>
<keyword evidence="7" id="KW-1185">Reference proteome</keyword>
<dbReference type="SUPFAM" id="SSF100879">
    <property type="entry name" value="Lesion bypass DNA polymerase (Y-family), little finger domain"/>
    <property type="match status" value="1"/>
</dbReference>
<dbReference type="Gene3D" id="3.40.1170.60">
    <property type="match status" value="1"/>
</dbReference>
<dbReference type="STRING" id="46177.SAMN05660976_03798"/>
<dbReference type="AlphaFoldDB" id="A0A1H7UGJ4"/>
<sequence length="400" mass="43044">MLRCCLHFPRSAHGEPFLRSFLYAPENHPSPRAHPRPGRAAGRILDGVPVRDWVLHVDLDQFIAAVELLRRPELRGRPVVVGGSGDPSAPRTVAATATYEARERGVHSGMPLRTALRRCPDAVFLPSDPPAYEAASARVMATLPEFPVLVEVWGWDEAFVGATTDDPERLAADIRRAVMDSTGLSCSVGIGDNKHQAKLASGLAKPGGVFRLTGETWAATMHHRPTDALWGIGRRTAAKLAAIGLRTVGDLAAADPEELAARFGRTNGPWYRYLALGRGEAEVSPAPWVARGHGRETTFTEDVADPDEMRGHVAELAARVAGDAAEAGRRVVRVTVKVRFVPFDTRTRQSTLPAATSDPAEVVATARALLDRFALDRAVRLLGVAVEYAPPDDTPPGEGA</sequence>
<dbReference type="GO" id="GO:0003684">
    <property type="term" value="F:damaged DNA binding"/>
    <property type="evidence" value="ECO:0007669"/>
    <property type="project" value="InterPro"/>
</dbReference>
<dbReference type="PANTHER" id="PTHR11076">
    <property type="entry name" value="DNA REPAIR POLYMERASE UMUC / TRANSFERASE FAMILY MEMBER"/>
    <property type="match status" value="1"/>
</dbReference>
<keyword evidence="4" id="KW-0239">DNA-directed DNA polymerase</keyword>
<evidence type="ECO:0000313" key="7">
    <source>
        <dbReference type="Proteomes" id="UP000198953"/>
    </source>
</evidence>
<keyword evidence="4" id="KW-0227">DNA damage</keyword>
<feature type="binding site" evidence="4">
    <location>
        <position position="58"/>
    </location>
    <ligand>
        <name>Mg(2+)</name>
        <dbReference type="ChEBI" id="CHEBI:18420"/>
    </ligand>
</feature>